<dbReference type="Pfam" id="PF07690">
    <property type="entry name" value="MFS_1"/>
    <property type="match status" value="1"/>
</dbReference>
<feature type="transmembrane region" description="Helical" evidence="4">
    <location>
        <begin position="301"/>
        <end position="319"/>
    </location>
</feature>
<evidence type="ECO:0000256" key="2">
    <source>
        <dbReference type="ARBA" id="ARBA00022989"/>
    </source>
</evidence>
<dbReference type="SUPFAM" id="SSF103473">
    <property type="entry name" value="MFS general substrate transporter"/>
    <property type="match status" value="1"/>
</dbReference>
<keyword evidence="1 4" id="KW-0812">Transmembrane</keyword>
<feature type="transmembrane region" description="Helical" evidence="4">
    <location>
        <begin position="51"/>
        <end position="71"/>
    </location>
</feature>
<sequence>MNKAPQAELTPGLVILMAIATGLVVASNYYAQPLLDTIATQFNLTTNMAGFIVTVAQLGYAVGLLFLVPLGDIFERKGLILTMTSLSAIGLLITALSNNIWQILVGTALTGLFSVVAQVLIPMAASLAKPHQRGKSVGIIMSGLLLGILLARTISGAVAMVGGWRTIYWVAFTLLIILIIVLAIKLPRYHQKANLNYFQLLFSIGRLFFGTPVLAVRALLGALSFANFALLWTAMAFLLASPPFSFSEGTIGLFGLVGAAGAFMASQAGHLVDKGKGKRVTTIGLILLLLSWIPIGFAKDSLIAFIIGVLILDLAIQAVHVTNQSTLYRILPDARNRITAGYMTSYFIGGALGSLLSGYAYEKAGWEGVAIAGGILCVISLIIWAIGIRFDPTIYPSDE</sequence>
<dbReference type="HOGENOM" id="CLU_001265_23_0_6"/>
<dbReference type="InterPro" id="IPR011701">
    <property type="entry name" value="MFS"/>
</dbReference>
<dbReference type="InterPro" id="IPR036259">
    <property type="entry name" value="MFS_trans_sf"/>
</dbReference>
<dbReference type="RefSeq" id="WP_014657703.1">
    <property type="nucleotide sequence ID" value="NC_017731.1"/>
</dbReference>
<dbReference type="Gene3D" id="1.20.1250.20">
    <property type="entry name" value="MFS general substrate transporter like domains"/>
    <property type="match status" value="1"/>
</dbReference>
<evidence type="ECO:0000256" key="3">
    <source>
        <dbReference type="ARBA" id="ARBA00023136"/>
    </source>
</evidence>
<evidence type="ECO:0000256" key="4">
    <source>
        <dbReference type="SAM" id="Phobius"/>
    </source>
</evidence>
<dbReference type="GO" id="GO:0022857">
    <property type="term" value="F:transmembrane transporter activity"/>
    <property type="evidence" value="ECO:0007669"/>
    <property type="project" value="InterPro"/>
</dbReference>
<feature type="transmembrane region" description="Helical" evidence="4">
    <location>
        <begin position="137"/>
        <end position="161"/>
    </location>
</feature>
<dbReference type="Proteomes" id="UP000005012">
    <property type="component" value="Chromosome"/>
</dbReference>
<feature type="transmembrane region" description="Helical" evidence="4">
    <location>
        <begin position="103"/>
        <end position="125"/>
    </location>
</feature>
<feature type="transmembrane region" description="Helical" evidence="4">
    <location>
        <begin position="366"/>
        <end position="387"/>
    </location>
</feature>
<feature type="transmembrane region" description="Helical" evidence="4">
    <location>
        <begin position="12"/>
        <end position="31"/>
    </location>
</feature>
<dbReference type="KEGG" id="psi:S70_15265"/>
<name>A0A140NQD1_PROSM</name>
<dbReference type="CDD" id="cd17324">
    <property type="entry name" value="MFS_NepI_like"/>
    <property type="match status" value="1"/>
</dbReference>
<dbReference type="InterPro" id="IPR020846">
    <property type="entry name" value="MFS_dom"/>
</dbReference>
<feature type="transmembrane region" description="Helical" evidence="4">
    <location>
        <begin position="167"/>
        <end position="186"/>
    </location>
</feature>
<organism evidence="6 7">
    <name type="scientific">Providencia stuartii (strain MRSN 2154)</name>
    <dbReference type="NCBI Taxonomy" id="1157951"/>
    <lineage>
        <taxon>Bacteria</taxon>
        <taxon>Pseudomonadati</taxon>
        <taxon>Pseudomonadota</taxon>
        <taxon>Gammaproteobacteria</taxon>
        <taxon>Enterobacterales</taxon>
        <taxon>Morganellaceae</taxon>
        <taxon>Providencia</taxon>
    </lineage>
</organism>
<accession>A0A140NQD1</accession>
<dbReference type="OrthoDB" id="9815356at2"/>
<dbReference type="PANTHER" id="PTHR42910:SF1">
    <property type="entry name" value="MAJOR FACILITATOR SUPERFAMILY (MFS) PROFILE DOMAIN-CONTAINING PROTEIN"/>
    <property type="match status" value="1"/>
</dbReference>
<dbReference type="PANTHER" id="PTHR42910">
    <property type="entry name" value="TRANSPORTER SCO4007-RELATED"/>
    <property type="match status" value="1"/>
</dbReference>
<feature type="domain" description="Major facilitator superfamily (MFS) profile" evidence="5">
    <location>
        <begin position="13"/>
        <end position="392"/>
    </location>
</feature>
<dbReference type="PROSITE" id="PS50850">
    <property type="entry name" value="MFS"/>
    <property type="match status" value="1"/>
</dbReference>
<proteinExistence type="predicted"/>
<reference evidence="6 7" key="1">
    <citation type="journal article" date="2012" name="J. Bacteriol.">
        <title>Complete Genome Sequence of Providencia stuartii Clinical Isolate MRSN 2154.</title>
        <authorList>
            <person name="Clifford R.J."/>
            <person name="Hang J."/>
            <person name="Riley M.C."/>
            <person name="Onmus-Leone F."/>
            <person name="Kuschner R.A."/>
            <person name="Lesho E.P."/>
            <person name="Waterman P.E."/>
        </authorList>
    </citation>
    <scope>NUCLEOTIDE SEQUENCE [LARGE SCALE GENOMIC DNA]</scope>
    <source>
        <strain evidence="6 7">MRSN 2154</strain>
    </source>
</reference>
<keyword evidence="3 4" id="KW-0472">Membrane</keyword>
<evidence type="ECO:0000256" key="1">
    <source>
        <dbReference type="ARBA" id="ARBA00022692"/>
    </source>
</evidence>
<protein>
    <submittedName>
        <fullName evidence="6">Sugar transporter</fullName>
    </submittedName>
</protein>
<dbReference type="EMBL" id="CP003488">
    <property type="protein sequence ID" value="AFH94877.1"/>
    <property type="molecule type" value="Genomic_DNA"/>
</dbReference>
<dbReference type="AlphaFoldDB" id="A0A140NQD1"/>
<feature type="transmembrane region" description="Helical" evidence="4">
    <location>
        <begin position="207"/>
        <end position="232"/>
    </location>
</feature>
<feature type="transmembrane region" description="Helical" evidence="4">
    <location>
        <begin position="277"/>
        <end position="295"/>
    </location>
</feature>
<evidence type="ECO:0000313" key="7">
    <source>
        <dbReference type="Proteomes" id="UP000005012"/>
    </source>
</evidence>
<feature type="transmembrane region" description="Helical" evidence="4">
    <location>
        <begin position="244"/>
        <end position="265"/>
    </location>
</feature>
<evidence type="ECO:0000259" key="5">
    <source>
        <dbReference type="PROSITE" id="PS50850"/>
    </source>
</evidence>
<feature type="transmembrane region" description="Helical" evidence="4">
    <location>
        <begin position="78"/>
        <end position="97"/>
    </location>
</feature>
<dbReference type="PATRIC" id="fig|1157951.4.peg.3074"/>
<feature type="transmembrane region" description="Helical" evidence="4">
    <location>
        <begin position="340"/>
        <end position="360"/>
    </location>
</feature>
<keyword evidence="2 4" id="KW-1133">Transmembrane helix</keyword>
<evidence type="ECO:0000313" key="6">
    <source>
        <dbReference type="EMBL" id="AFH94877.1"/>
    </source>
</evidence>
<reference evidence="7" key="2">
    <citation type="submission" date="2012-04" db="EMBL/GenBank/DDBJ databases">
        <title>Complete genome sequence of Providencia stuartii clinical isolate MRSN 2154.</title>
        <authorList>
            <person name="Clifford R.J."/>
            <person name="Hang J."/>
            <person name="Riley M.C."/>
            <person name="Onmus-Leone F."/>
            <person name="Kuschner R.A."/>
            <person name="Lesho E.P."/>
            <person name="Waterman P.E."/>
        </authorList>
    </citation>
    <scope>NUCLEOTIDE SEQUENCE [LARGE SCALE GENOMIC DNA]</scope>
    <source>
        <strain evidence="7">MRSN 2154</strain>
    </source>
</reference>
<gene>
    <name evidence="6" type="ordered locus">S70_15265</name>
</gene>
<keyword evidence="6" id="KW-0813">Transport</keyword>
<keyword evidence="6" id="KW-0762">Sugar transport</keyword>
<dbReference type="GeneID" id="93520311"/>